<organism evidence="5 6">
    <name type="scientific">Armillaria borealis</name>
    <dbReference type="NCBI Taxonomy" id="47425"/>
    <lineage>
        <taxon>Eukaryota</taxon>
        <taxon>Fungi</taxon>
        <taxon>Dikarya</taxon>
        <taxon>Basidiomycota</taxon>
        <taxon>Agaricomycotina</taxon>
        <taxon>Agaricomycetes</taxon>
        <taxon>Agaricomycetidae</taxon>
        <taxon>Agaricales</taxon>
        <taxon>Marasmiineae</taxon>
        <taxon>Physalacriaceae</taxon>
        <taxon>Armillaria</taxon>
    </lineage>
</organism>
<dbReference type="Gene3D" id="3.40.50.12780">
    <property type="entry name" value="N-terminal domain of ligase-like"/>
    <property type="match status" value="1"/>
</dbReference>
<reference evidence="5" key="1">
    <citation type="submission" date="2023-06" db="EMBL/GenBank/DDBJ databases">
        <authorList>
            <consortium name="Lawrence Berkeley National Laboratory"/>
            <person name="Ahrendt S."/>
            <person name="Sahu N."/>
            <person name="Indic B."/>
            <person name="Wong-Bajracharya J."/>
            <person name="Merenyi Z."/>
            <person name="Ke H.-M."/>
            <person name="Monk M."/>
            <person name="Kocsube S."/>
            <person name="Drula E."/>
            <person name="Lipzen A."/>
            <person name="Balint B."/>
            <person name="Henrissat B."/>
            <person name="Andreopoulos B."/>
            <person name="Martin F.M."/>
            <person name="Harder C.B."/>
            <person name="Rigling D."/>
            <person name="Ford K.L."/>
            <person name="Foster G.D."/>
            <person name="Pangilinan J."/>
            <person name="Papanicolaou A."/>
            <person name="Barry K."/>
            <person name="LaButti K."/>
            <person name="Viragh M."/>
            <person name="Koriabine M."/>
            <person name="Yan M."/>
            <person name="Riley R."/>
            <person name="Champramary S."/>
            <person name="Plett K.L."/>
            <person name="Tsai I.J."/>
            <person name="Slot J."/>
            <person name="Sipos G."/>
            <person name="Plett J."/>
            <person name="Nagy L.G."/>
            <person name="Grigoriev I.V."/>
        </authorList>
    </citation>
    <scope>NUCLEOTIDE SEQUENCE</scope>
    <source>
        <strain evidence="5">FPL87.14</strain>
    </source>
</reference>
<evidence type="ECO:0000259" key="3">
    <source>
        <dbReference type="Pfam" id="PF00501"/>
    </source>
</evidence>
<keyword evidence="2" id="KW-0436">Ligase</keyword>
<evidence type="ECO:0000259" key="4">
    <source>
        <dbReference type="Pfam" id="PF13193"/>
    </source>
</evidence>
<dbReference type="PANTHER" id="PTHR24096:SF149">
    <property type="entry name" value="AMP-BINDING DOMAIN-CONTAINING PROTEIN-RELATED"/>
    <property type="match status" value="1"/>
</dbReference>
<comment type="caution">
    <text evidence="5">The sequence shown here is derived from an EMBL/GenBank/DDBJ whole genome shotgun (WGS) entry which is preliminary data.</text>
</comment>
<sequence length="601" mass="65641">MRIYPSSGPSVPIASRSAFTHLLSKHGNLVGGFDASLPAYIDAESGTKLSRGQVRSLSLSFGHGLRNYGAKRGDTILVFSPNCLAYPVIILGALAAGLRCTLANPTYTAHELALQYTDSDAHLIFTTEEELPTTKAMLRELGVSEEESTRRVIMLGKSLRWAGGPDATINSEASELPRWEKLLGLGSLEKEENFDGPLAQETALLCYSSGTTGKPKGVEASIHTTHKNIIAVLDVGAANYPKDVGTVVLGFLPMYHIYGNFFLLSSAPSFLDFIKGATSLLFQGQKLGLTIVIQKRFDPIGFCSDIQKYKVTTVTVVPPVLVFLSRHPVVEQFDLSTLKMLVCGAAPLGIELSKQVTKRLRSMRASCAVVQGYGMTEIPSAHFLPPSDAERKCGSIGKLYSNLEARLVAGDIDAEEGQPGELWIRGPMVMKGYLNNSDATRESMTEDGWYKTGDVAIRDSEGYYYIVDRVKELIKYKVFHESFHYHVSPYCSSVPPAELESVLLGHPDVADAAVIGVYDASQATELPRAYIVPANPDRTKTNGLKVSFESEVAKWMATKVAHHKYLRGGVVIIDAIPKSPAGKILRRELRELAKKEVRSRL</sequence>
<dbReference type="CDD" id="cd05911">
    <property type="entry name" value="Firefly_Luc_like"/>
    <property type="match status" value="1"/>
</dbReference>
<dbReference type="Gene3D" id="3.30.300.30">
    <property type="match status" value="1"/>
</dbReference>
<keyword evidence="6" id="KW-1185">Reference proteome</keyword>
<dbReference type="Pfam" id="PF00501">
    <property type="entry name" value="AMP-binding"/>
    <property type="match status" value="1"/>
</dbReference>
<dbReference type="PANTHER" id="PTHR24096">
    <property type="entry name" value="LONG-CHAIN-FATTY-ACID--COA LIGASE"/>
    <property type="match status" value="1"/>
</dbReference>
<gene>
    <name evidence="5" type="ORF">EV421DRAFT_1904535</name>
</gene>
<accession>A0AA39MQD6</accession>
<protein>
    <submittedName>
        <fullName evidence="5">AMP binding protein</fullName>
    </submittedName>
</protein>
<feature type="domain" description="AMP-binding enzyme C-terminal" evidence="4">
    <location>
        <begin position="498"/>
        <end position="583"/>
    </location>
</feature>
<name>A0AA39MQD6_9AGAR</name>
<feature type="domain" description="AMP-dependent synthetase/ligase" evidence="3">
    <location>
        <begin position="38"/>
        <end position="434"/>
    </location>
</feature>
<evidence type="ECO:0000313" key="6">
    <source>
        <dbReference type="Proteomes" id="UP001175226"/>
    </source>
</evidence>
<dbReference type="PROSITE" id="PS00455">
    <property type="entry name" value="AMP_BINDING"/>
    <property type="match status" value="1"/>
</dbReference>
<dbReference type="SUPFAM" id="SSF56801">
    <property type="entry name" value="Acetyl-CoA synthetase-like"/>
    <property type="match status" value="1"/>
</dbReference>
<dbReference type="InterPro" id="IPR042099">
    <property type="entry name" value="ANL_N_sf"/>
</dbReference>
<dbReference type="Pfam" id="PF13193">
    <property type="entry name" value="AMP-binding_C"/>
    <property type="match status" value="1"/>
</dbReference>
<evidence type="ECO:0000256" key="1">
    <source>
        <dbReference type="ARBA" id="ARBA00006432"/>
    </source>
</evidence>
<dbReference type="InterPro" id="IPR045851">
    <property type="entry name" value="AMP-bd_C_sf"/>
</dbReference>
<proteinExistence type="inferred from homology"/>
<dbReference type="InterPro" id="IPR000873">
    <property type="entry name" value="AMP-dep_synth/lig_dom"/>
</dbReference>
<dbReference type="InterPro" id="IPR025110">
    <property type="entry name" value="AMP-bd_C"/>
</dbReference>
<evidence type="ECO:0000256" key="2">
    <source>
        <dbReference type="ARBA" id="ARBA00022598"/>
    </source>
</evidence>
<dbReference type="GO" id="GO:0016405">
    <property type="term" value="F:CoA-ligase activity"/>
    <property type="evidence" value="ECO:0007669"/>
    <property type="project" value="TreeGrafter"/>
</dbReference>
<comment type="similarity">
    <text evidence="1">Belongs to the ATP-dependent AMP-binding enzyme family.</text>
</comment>
<dbReference type="EMBL" id="JAUEPT010000028">
    <property type="protein sequence ID" value="KAK0441950.1"/>
    <property type="molecule type" value="Genomic_DNA"/>
</dbReference>
<dbReference type="InterPro" id="IPR020845">
    <property type="entry name" value="AMP-binding_CS"/>
</dbReference>
<evidence type="ECO:0000313" key="5">
    <source>
        <dbReference type="EMBL" id="KAK0441950.1"/>
    </source>
</evidence>
<dbReference type="AlphaFoldDB" id="A0AA39MQD6"/>
<dbReference type="Proteomes" id="UP001175226">
    <property type="component" value="Unassembled WGS sequence"/>
</dbReference>